<gene>
    <name evidence="2" type="ORF">BECKFW1821A_GA0114235_10487</name>
</gene>
<dbReference type="GO" id="GO:0016491">
    <property type="term" value="F:oxidoreductase activity"/>
    <property type="evidence" value="ECO:0007669"/>
    <property type="project" value="InterPro"/>
</dbReference>
<dbReference type="InterPro" id="IPR036249">
    <property type="entry name" value="Thioredoxin-like_sf"/>
</dbReference>
<dbReference type="InterPro" id="IPR001853">
    <property type="entry name" value="DSBA-like_thioredoxin_dom"/>
</dbReference>
<accession>A0A450SLH4</accession>
<protein>
    <submittedName>
        <fullName evidence="2">Thioredoxin</fullName>
    </submittedName>
</protein>
<proteinExistence type="predicted"/>
<sequence length="109" mass="11871">MGGWEIGASIAQSGKLGSGLSFFWQYHGMAYENQGKLNAENLAEMAGETGLDKKAIKACLVSGETSAQVKRTESEAKRLHLTGTPSIFVNGRKFLQSLPEIKKILTTFY</sequence>
<organism evidence="2">
    <name type="scientific">Candidatus Kentrum sp. FW</name>
    <dbReference type="NCBI Taxonomy" id="2126338"/>
    <lineage>
        <taxon>Bacteria</taxon>
        <taxon>Pseudomonadati</taxon>
        <taxon>Pseudomonadota</taxon>
        <taxon>Gammaproteobacteria</taxon>
        <taxon>Candidatus Kentrum</taxon>
    </lineage>
</organism>
<name>A0A450SLH4_9GAMM</name>
<reference evidence="2" key="1">
    <citation type="submission" date="2019-02" db="EMBL/GenBank/DDBJ databases">
        <authorList>
            <person name="Gruber-Vodicka R. H."/>
            <person name="Seah K. B. B."/>
        </authorList>
    </citation>
    <scope>NUCLEOTIDE SEQUENCE</scope>
    <source>
        <strain evidence="2">BECK_BZ15</strain>
    </source>
</reference>
<dbReference type="Pfam" id="PF01323">
    <property type="entry name" value="DSBA"/>
    <property type="match status" value="1"/>
</dbReference>
<evidence type="ECO:0000259" key="1">
    <source>
        <dbReference type="Pfam" id="PF01323"/>
    </source>
</evidence>
<feature type="domain" description="DSBA-like thioredoxin" evidence="1">
    <location>
        <begin position="22"/>
        <end position="96"/>
    </location>
</feature>
<dbReference type="Gene3D" id="3.40.30.10">
    <property type="entry name" value="Glutaredoxin"/>
    <property type="match status" value="1"/>
</dbReference>
<dbReference type="EMBL" id="CAADEW010000048">
    <property type="protein sequence ID" value="VFJ54522.1"/>
    <property type="molecule type" value="Genomic_DNA"/>
</dbReference>
<dbReference type="SUPFAM" id="SSF52833">
    <property type="entry name" value="Thioredoxin-like"/>
    <property type="match status" value="1"/>
</dbReference>
<evidence type="ECO:0000313" key="2">
    <source>
        <dbReference type="EMBL" id="VFJ54522.1"/>
    </source>
</evidence>
<dbReference type="AlphaFoldDB" id="A0A450SLH4"/>